<dbReference type="EMBL" id="JAICCE010000002">
    <property type="protein sequence ID" value="KAG9280294.1"/>
    <property type="molecule type" value="Genomic_DNA"/>
</dbReference>
<accession>A0A8T2MAX6</accession>
<evidence type="ECO:0000313" key="3">
    <source>
        <dbReference type="Proteomes" id="UP000752171"/>
    </source>
</evidence>
<dbReference type="Proteomes" id="UP000752171">
    <property type="component" value="Unassembled WGS sequence"/>
</dbReference>
<name>A0A8T2MAX6_ASTMX</name>
<sequence length="120" mass="13164">MPQVREGGFTFPTGGQHISDQPGHIYSDFTSSRWTSGRTHFDQFGAIGSGHYNNAHGQQQYGQFNSDKSGCSGIKSGRCSEPSDCSGCLGLYTCNVSNHKCRLKGRSHSRSRFLKSLENI</sequence>
<protein>
    <submittedName>
        <fullName evidence="2">Uncharacterized protein</fullName>
    </submittedName>
</protein>
<comment type="caution">
    <text evidence="2">The sequence shown here is derived from an EMBL/GenBank/DDBJ whole genome shotgun (WGS) entry which is preliminary data.</text>
</comment>
<evidence type="ECO:0000256" key="1">
    <source>
        <dbReference type="SAM" id="MobiDB-lite"/>
    </source>
</evidence>
<evidence type="ECO:0000313" key="2">
    <source>
        <dbReference type="EMBL" id="KAG9280294.1"/>
    </source>
</evidence>
<gene>
    <name evidence="2" type="ORF">AMEX_G2982</name>
</gene>
<reference evidence="2 3" key="1">
    <citation type="submission" date="2021-07" db="EMBL/GenBank/DDBJ databases">
        <authorList>
            <person name="Imarazene B."/>
            <person name="Zahm M."/>
            <person name="Klopp C."/>
            <person name="Cabau C."/>
            <person name="Beille S."/>
            <person name="Jouanno E."/>
            <person name="Castinel A."/>
            <person name="Lluch J."/>
            <person name="Gil L."/>
            <person name="Kuchtly C."/>
            <person name="Lopez Roques C."/>
            <person name="Donnadieu C."/>
            <person name="Parrinello H."/>
            <person name="Journot L."/>
            <person name="Du K."/>
            <person name="Schartl M."/>
            <person name="Retaux S."/>
            <person name="Guiguen Y."/>
        </authorList>
    </citation>
    <scope>NUCLEOTIDE SEQUENCE [LARGE SCALE GENOMIC DNA]</scope>
    <source>
        <strain evidence="2">Pach_M1</strain>
        <tissue evidence="2">Testis</tissue>
    </source>
</reference>
<feature type="region of interest" description="Disordered" evidence="1">
    <location>
        <begin position="1"/>
        <end position="22"/>
    </location>
</feature>
<proteinExistence type="predicted"/>
<organism evidence="2 3">
    <name type="scientific">Astyanax mexicanus</name>
    <name type="common">Blind cave fish</name>
    <name type="synonym">Astyanax fasciatus mexicanus</name>
    <dbReference type="NCBI Taxonomy" id="7994"/>
    <lineage>
        <taxon>Eukaryota</taxon>
        <taxon>Metazoa</taxon>
        <taxon>Chordata</taxon>
        <taxon>Craniata</taxon>
        <taxon>Vertebrata</taxon>
        <taxon>Euteleostomi</taxon>
        <taxon>Actinopterygii</taxon>
        <taxon>Neopterygii</taxon>
        <taxon>Teleostei</taxon>
        <taxon>Ostariophysi</taxon>
        <taxon>Characiformes</taxon>
        <taxon>Characoidei</taxon>
        <taxon>Acestrorhamphidae</taxon>
        <taxon>Acestrorhamphinae</taxon>
        <taxon>Astyanax</taxon>
    </lineage>
</organism>
<dbReference type="AlphaFoldDB" id="A0A8T2MAX6"/>